<name>A0A7Z0BRQ8_9SPHN</name>
<gene>
    <name evidence="1" type="ORF">FHS75_000376</name>
</gene>
<evidence type="ECO:0000313" key="2">
    <source>
        <dbReference type="Proteomes" id="UP000522081"/>
    </source>
</evidence>
<evidence type="ECO:0000313" key="1">
    <source>
        <dbReference type="EMBL" id="NYH94071.1"/>
    </source>
</evidence>
<protein>
    <recommendedName>
        <fullName evidence="3">Exosortase A system-associated hydrolase 2</fullName>
    </recommendedName>
</protein>
<keyword evidence="2" id="KW-1185">Reference proteome</keyword>
<dbReference type="RefSeq" id="WP_179406026.1">
    <property type="nucleotide sequence ID" value="NZ_BMGF01000001.1"/>
</dbReference>
<accession>A0A7Z0BRQ8</accession>
<dbReference type="AlphaFoldDB" id="A0A7Z0BRQ8"/>
<evidence type="ECO:0008006" key="3">
    <source>
        <dbReference type="Google" id="ProtNLM"/>
    </source>
</evidence>
<proteinExistence type="predicted"/>
<dbReference type="Proteomes" id="UP000522081">
    <property type="component" value="Unassembled WGS sequence"/>
</dbReference>
<dbReference type="EMBL" id="JACBZF010000001">
    <property type="protein sequence ID" value="NYH94071.1"/>
    <property type="molecule type" value="Genomic_DNA"/>
</dbReference>
<reference evidence="1 2" key="1">
    <citation type="submission" date="2020-07" db="EMBL/GenBank/DDBJ databases">
        <title>Genomic Encyclopedia of Type Strains, Phase IV (KMG-IV): sequencing the most valuable type-strain genomes for metagenomic binning, comparative biology and taxonomic classification.</title>
        <authorList>
            <person name="Goeker M."/>
        </authorList>
    </citation>
    <scope>NUCLEOTIDE SEQUENCE [LARGE SCALE GENOMIC DNA]</scope>
    <source>
        <strain evidence="1 2">DSM 29043</strain>
    </source>
</reference>
<sequence>MTPQTWPCPLPGGETAQEYALAFDKERTGRLLIVPALFDEANRMRRLTVETMRRLDAAGIDSMLPDLPGTNESLQPLLGQTIDGWKTAVRSAVSHFGATHVLGVRGGCLLVPDMLPGWLYAPVRGANILRQMMRARILVSREIGREESRSELVSLAETGGITLAGYDLGADLFAGLNALEPTASSDLTAIEQETVGGSGLWMRAEPSESANQADALAATIAIGIRQ</sequence>
<comment type="caution">
    <text evidence="1">The sequence shown here is derived from an EMBL/GenBank/DDBJ whole genome shotgun (WGS) entry which is preliminary data.</text>
</comment>
<organism evidence="1 2">
    <name type="scientific">Novosphingobium marinum</name>
    <dbReference type="NCBI Taxonomy" id="1514948"/>
    <lineage>
        <taxon>Bacteria</taxon>
        <taxon>Pseudomonadati</taxon>
        <taxon>Pseudomonadota</taxon>
        <taxon>Alphaproteobacteria</taxon>
        <taxon>Sphingomonadales</taxon>
        <taxon>Sphingomonadaceae</taxon>
        <taxon>Novosphingobium</taxon>
    </lineage>
</organism>